<sequence>MSESANPVYEALGSYIDGLCGSIYLGTARGKAVFYGEMVHPLTPTEEPLPFMNIFYSKGTVEVISVWGRVDKGSFTVKMVPSDMSYDRLSGTIELVFHPEGGGSIVVTLHGNTKLARTLKSAARACKGEEARNRVSR</sequence>
<protein>
    <submittedName>
        <fullName evidence="1">Uncharacterized protein</fullName>
    </submittedName>
</protein>
<evidence type="ECO:0000313" key="2">
    <source>
        <dbReference type="Proteomes" id="UP000006064"/>
    </source>
</evidence>
<dbReference type="AlphaFoldDB" id="I3ZT52"/>
<keyword evidence="2" id="KW-1185">Reference proteome</keyword>
<dbReference type="Proteomes" id="UP000006064">
    <property type="component" value="Chromosome"/>
</dbReference>
<organism evidence="1 2">
    <name type="scientific">Thermococcus cleftensis (strain DSM 27260 / KACC 17922 / CL1)</name>
    <dbReference type="NCBI Taxonomy" id="163003"/>
    <lineage>
        <taxon>Archaea</taxon>
        <taxon>Methanobacteriati</taxon>
        <taxon>Methanobacteriota</taxon>
        <taxon>Thermococci</taxon>
        <taxon>Thermococcales</taxon>
        <taxon>Thermococcaceae</taxon>
        <taxon>Thermococcus</taxon>
    </lineage>
</organism>
<dbReference type="HOGENOM" id="CLU_154344_0_0_2"/>
<dbReference type="OrthoDB" id="88474at2157"/>
<name>I3ZT52_THECF</name>
<evidence type="ECO:0000313" key="1">
    <source>
        <dbReference type="EMBL" id="AFL94886.1"/>
    </source>
</evidence>
<reference evidence="1 2" key="1">
    <citation type="journal article" date="2012" name="J. Bacteriol.">
        <title>Complete Genome Sequence of the Hyperthermophilic Archaeon Thermococcus sp. Strain CL1, Isolated from a Paralvinella sp. Polychaete Worm Collected from a Hydrothermal Vent.</title>
        <authorList>
            <person name="Jung J.H."/>
            <person name="Holden J.F."/>
            <person name="Seo D.H."/>
            <person name="Park K.H."/>
            <person name="Shin H."/>
            <person name="Ryu S."/>
            <person name="Lee J.H."/>
            <person name="Park C.S."/>
        </authorList>
    </citation>
    <scope>NUCLEOTIDE SEQUENCE [LARGE SCALE GENOMIC DNA]</scope>
    <source>
        <strain evidence="2">DSM 27260 / KACC 17922 / CL1</strain>
    </source>
</reference>
<proteinExistence type="predicted"/>
<accession>I3ZT52</accession>
<dbReference type="KEGG" id="thm:CL1_0681"/>
<dbReference type="EMBL" id="CP003651">
    <property type="protein sequence ID" value="AFL94886.1"/>
    <property type="molecule type" value="Genomic_DNA"/>
</dbReference>
<gene>
    <name evidence="1" type="ORF">CL1_0681</name>
</gene>